<dbReference type="GO" id="GO:0003824">
    <property type="term" value="F:catalytic activity"/>
    <property type="evidence" value="ECO:0007669"/>
    <property type="project" value="InterPro"/>
</dbReference>
<dbReference type="Pfam" id="PF04055">
    <property type="entry name" value="Radical_SAM"/>
    <property type="match status" value="1"/>
</dbReference>
<dbReference type="PANTHER" id="PTHR42731">
    <property type="entry name" value="SLL1084 PROTEIN"/>
    <property type="match status" value="1"/>
</dbReference>
<dbReference type="AlphaFoldDB" id="A0A2Z6UGL5"/>
<dbReference type="PROSITE" id="PS51918">
    <property type="entry name" value="RADICAL_SAM"/>
    <property type="match status" value="1"/>
</dbReference>
<accession>A0A2Z6UGL5</accession>
<dbReference type="InterPro" id="IPR058240">
    <property type="entry name" value="rSAM_sf"/>
</dbReference>
<dbReference type="SFLD" id="SFLDG01082">
    <property type="entry name" value="B12-binding_domain_containing"/>
    <property type="match status" value="1"/>
</dbReference>
<dbReference type="NCBIfam" id="TIGR03936">
    <property type="entry name" value="sam_1_link_chp"/>
    <property type="match status" value="1"/>
</dbReference>
<dbReference type="EMBL" id="BDSG01000007">
    <property type="protein sequence ID" value="GBL09012.1"/>
    <property type="molecule type" value="Genomic_DNA"/>
</dbReference>
<dbReference type="PANTHER" id="PTHR42731:SF1">
    <property type="entry name" value="RADICAL SAM DOMAIN PROTEIN"/>
    <property type="match status" value="1"/>
</dbReference>
<organism evidence="2 3">
    <name type="scientific">Microcystis aeruginosa Sj</name>
    <dbReference type="NCBI Taxonomy" id="1979544"/>
    <lineage>
        <taxon>Bacteria</taxon>
        <taxon>Bacillati</taxon>
        <taxon>Cyanobacteriota</taxon>
        <taxon>Cyanophyceae</taxon>
        <taxon>Oscillatoriophycideae</taxon>
        <taxon>Chroococcales</taxon>
        <taxon>Microcystaceae</taxon>
        <taxon>Microcystis</taxon>
    </lineage>
</organism>
<sequence>MTIALDQLLTPDIFRPARYLGNELGAKHKEWASAVVRWVLTYPEVYEVGASNLGHIILYNILNAQPRQLCDRTYLPAPDLAQKLKQTKTPLFALESRRCLTDFDILGFSLSYELGATNILEMLDLAAIPLTWRARDSGNYPLIFAGGQTATSNPEPYADFFDFIALGDGEELLPEIGLILEEGKLANLSKEELLLDLAQIPGVYVPRFYDVTPIGAVIPNRDDVPKRILRRVATPIPAYSIGLVPFVETVHDRLVVEIRRGCTRGCRFCQPGMLTRPARDVQPEAVIESIEKGMRATGYNEFSLLSLSCSDYLALPAVGMEIKNRLQNENISLSLPSQRVDRFDENIANIIGGNRQSGLTFAPEAGTQRMRDVINKGLTNEELLRGIKTAVEQGWDKVKLYFMIGLPGETDVDVIGIVETVRWLRRECRLPKRKPLDFTLTISNFTPKPHTPFQWHSVSTAEFIRKQELLRQEFQGMRGVKVNYTDVRISAMEDFIGRGDRSLGKVVLRAWQLGAGMDAWWDNTEKAYQAWSQAIEESGLTWKYRQVEQGEWNIFADTDKDILERPLPWDHLDTGIDKKWLEEDLKRALDAATVPDCSFEGCSHCGVCSVDFGHNIVIEAPPIPAFAGHFQPNQERAQRIRVWFGKIGEMALVSHLDLVRLFDRVVRRAAIPISFTGGFHPGPRISIANALSLGATSSGEIVDFELTKVMDLETFKQQLRAQLPADLPVYQVEEIPLNAPAATRLLEKAEYLLTFNSEGIDCQQWQNWIEAIKQATVMEREKTTKSGKKVTINLREQLYELELKTVDNQAVLCYVGSCRNDGTLLQPDHIVEMLERVSGQEISLLNFHRQRLILGA</sequence>
<name>A0A2Z6UGL5_MICAE</name>
<dbReference type="SMART" id="SM00729">
    <property type="entry name" value="Elp3"/>
    <property type="match status" value="1"/>
</dbReference>
<protein>
    <recommendedName>
        <fullName evidence="1">Radical SAM core domain-containing protein</fullName>
    </recommendedName>
</protein>
<proteinExistence type="predicted"/>
<dbReference type="GO" id="GO:0051536">
    <property type="term" value="F:iron-sulfur cluster binding"/>
    <property type="evidence" value="ECO:0007669"/>
    <property type="project" value="InterPro"/>
</dbReference>
<dbReference type="InterPro" id="IPR007197">
    <property type="entry name" value="rSAM"/>
</dbReference>
<dbReference type="SFLD" id="SFLDS00029">
    <property type="entry name" value="Radical_SAM"/>
    <property type="match status" value="1"/>
</dbReference>
<evidence type="ECO:0000313" key="2">
    <source>
        <dbReference type="EMBL" id="GBL09012.1"/>
    </source>
</evidence>
<dbReference type="InterPro" id="IPR006638">
    <property type="entry name" value="Elp3/MiaA/NifB-like_rSAM"/>
</dbReference>
<evidence type="ECO:0000313" key="3">
    <source>
        <dbReference type="Proteomes" id="UP000248272"/>
    </source>
</evidence>
<dbReference type="SUPFAM" id="SSF102114">
    <property type="entry name" value="Radical SAM enzymes"/>
    <property type="match status" value="1"/>
</dbReference>
<dbReference type="InterPro" id="IPR023862">
    <property type="entry name" value="CHP03960_rSAM"/>
</dbReference>
<dbReference type="Pfam" id="PF19864">
    <property type="entry name" value="Radical_SAM_N2"/>
    <property type="match status" value="1"/>
</dbReference>
<gene>
    <name evidence="2" type="ORF">MSj_00489</name>
</gene>
<evidence type="ECO:0000259" key="1">
    <source>
        <dbReference type="PROSITE" id="PS51918"/>
    </source>
</evidence>
<dbReference type="CDD" id="cd01335">
    <property type="entry name" value="Radical_SAM"/>
    <property type="match status" value="1"/>
</dbReference>
<dbReference type="Gene3D" id="3.80.30.20">
    <property type="entry name" value="tm_1862 like domain"/>
    <property type="match status" value="1"/>
</dbReference>
<dbReference type="InterPro" id="IPR018768">
    <property type="entry name" value="DUF2344"/>
</dbReference>
<dbReference type="Pfam" id="PF10105">
    <property type="entry name" value="DUF2344"/>
    <property type="match status" value="1"/>
</dbReference>
<reference evidence="2 3" key="1">
    <citation type="journal article" date="2018" name="Front. Microbiol.">
        <title>Adaptation of the Freshwater Bloom-Forming Cyanobacterium Microcystis aeruginosa to Brackish Water Is Driven by Recent Horizontal Transfer of Sucrose Genes.</title>
        <authorList>
            <person name="Tanabe Y."/>
            <person name="Hodoki Y."/>
            <person name="Sano T."/>
            <person name="Tada K."/>
            <person name="Watanabe M.M."/>
        </authorList>
    </citation>
    <scope>NUCLEOTIDE SEQUENCE [LARGE SCALE GENOMIC DNA]</scope>
    <source>
        <strain evidence="2 3">Sj</strain>
    </source>
</reference>
<dbReference type="Proteomes" id="UP000248272">
    <property type="component" value="Unassembled WGS sequence"/>
</dbReference>
<dbReference type="RefSeq" id="WP_110577932.1">
    <property type="nucleotide sequence ID" value="NZ_BDSG01000007.1"/>
</dbReference>
<dbReference type="InterPro" id="IPR023404">
    <property type="entry name" value="rSAM_horseshoe"/>
</dbReference>
<feature type="domain" description="Radical SAM core" evidence="1">
    <location>
        <begin position="248"/>
        <end position="478"/>
    </location>
</feature>
<dbReference type="NCBIfam" id="TIGR03960">
    <property type="entry name" value="rSAM_fuse_unch"/>
    <property type="match status" value="1"/>
</dbReference>
<dbReference type="InterPro" id="IPR045784">
    <property type="entry name" value="Radical_SAM_N2"/>
</dbReference>
<comment type="caution">
    <text evidence="2">The sequence shown here is derived from an EMBL/GenBank/DDBJ whole genome shotgun (WGS) entry which is preliminary data.</text>
</comment>